<accession>A0AAE9ZIH7</accession>
<protein>
    <submittedName>
        <fullName evidence="1">Phage head closure protein</fullName>
    </submittedName>
</protein>
<dbReference type="InterPro" id="IPR008767">
    <property type="entry name" value="Phage_SPP1_head-tail_adaptor"/>
</dbReference>
<reference evidence="1" key="1">
    <citation type="submission" date="2023-02" db="EMBL/GenBank/DDBJ databases">
        <title>Genome sequence of Hyphococcus flavus.</title>
        <authorList>
            <person name="Rong J.-C."/>
            <person name="Zhao Q."/>
            <person name="Yi M."/>
            <person name="Wu J.-Y."/>
        </authorList>
    </citation>
    <scope>NUCLEOTIDE SEQUENCE</scope>
    <source>
        <strain evidence="1">MCCC 1K03223</strain>
    </source>
</reference>
<dbReference type="Proteomes" id="UP001214043">
    <property type="component" value="Chromosome"/>
</dbReference>
<dbReference type="AlphaFoldDB" id="A0AAE9ZIH7"/>
<evidence type="ECO:0000313" key="2">
    <source>
        <dbReference type="Proteomes" id="UP001214043"/>
    </source>
</evidence>
<dbReference type="Pfam" id="PF05521">
    <property type="entry name" value="Phage_HCP"/>
    <property type="match status" value="1"/>
</dbReference>
<evidence type="ECO:0000313" key="1">
    <source>
        <dbReference type="EMBL" id="WDI31596.1"/>
    </source>
</evidence>
<gene>
    <name evidence="1" type="ORF">PUV54_00110</name>
</gene>
<keyword evidence="2" id="KW-1185">Reference proteome</keyword>
<dbReference type="RefSeq" id="WP_274493483.1">
    <property type="nucleotide sequence ID" value="NZ_CP118166.1"/>
</dbReference>
<dbReference type="InterPro" id="IPR038666">
    <property type="entry name" value="SSP1_head-tail_sf"/>
</dbReference>
<sequence length="111" mass="12757">MKSMEIRASQLRERITLLKPTETKNAGNETVTTFEAFATVSAEIEEGGGREFYGADKLNAEKKIRAKIYFRTDVDVKWRFIWNAITFRIHDVQQIRHRKGLILNGAQNLSA</sequence>
<dbReference type="EMBL" id="CP118166">
    <property type="protein sequence ID" value="WDI31596.1"/>
    <property type="molecule type" value="Genomic_DNA"/>
</dbReference>
<dbReference type="NCBIfam" id="TIGR01563">
    <property type="entry name" value="gp16_SPP1"/>
    <property type="match status" value="1"/>
</dbReference>
<name>A0AAE9ZIH7_9PROT</name>
<organism evidence="1 2">
    <name type="scientific">Hyphococcus flavus</name>
    <dbReference type="NCBI Taxonomy" id="1866326"/>
    <lineage>
        <taxon>Bacteria</taxon>
        <taxon>Pseudomonadati</taxon>
        <taxon>Pseudomonadota</taxon>
        <taxon>Alphaproteobacteria</taxon>
        <taxon>Parvularculales</taxon>
        <taxon>Parvularculaceae</taxon>
        <taxon>Hyphococcus</taxon>
    </lineage>
</organism>
<proteinExistence type="predicted"/>
<dbReference type="KEGG" id="hfl:PUV54_00110"/>
<dbReference type="Gene3D" id="2.40.10.270">
    <property type="entry name" value="Bacteriophage SPP1 head-tail adaptor protein"/>
    <property type="match status" value="1"/>
</dbReference>